<protein>
    <submittedName>
        <fullName evidence="1">Uncharacterized protein</fullName>
    </submittedName>
</protein>
<dbReference type="AlphaFoldDB" id="A0A0H3A6M9"/>
<dbReference type="EMBL" id="CP000527">
    <property type="protein sequence ID" value="ABM27679.1"/>
    <property type="molecule type" value="Genomic_DNA"/>
</dbReference>
<dbReference type="KEGG" id="dvl:Dvul_0656"/>
<evidence type="ECO:0000313" key="2">
    <source>
        <dbReference type="Proteomes" id="UP000009173"/>
    </source>
</evidence>
<evidence type="ECO:0000313" key="1">
    <source>
        <dbReference type="EMBL" id="ABM27679.1"/>
    </source>
</evidence>
<name>A0A0H3A6M9_NITV4</name>
<accession>A0A0H3A6M9</accession>
<organism evidence="1 2">
    <name type="scientific">Nitratidesulfovibrio vulgaris (strain DP4)</name>
    <name type="common">Desulfovibrio vulgaris</name>
    <dbReference type="NCBI Taxonomy" id="391774"/>
    <lineage>
        <taxon>Bacteria</taxon>
        <taxon>Pseudomonadati</taxon>
        <taxon>Thermodesulfobacteriota</taxon>
        <taxon>Desulfovibrionia</taxon>
        <taxon>Desulfovibrionales</taxon>
        <taxon>Desulfovibrionaceae</taxon>
        <taxon>Nitratidesulfovibrio</taxon>
    </lineage>
</organism>
<proteinExistence type="predicted"/>
<dbReference type="RefSeq" id="WP_011791753.1">
    <property type="nucleotide sequence ID" value="NC_008751.1"/>
</dbReference>
<dbReference type="Proteomes" id="UP000009173">
    <property type="component" value="Chromosome"/>
</dbReference>
<sequence length="112" mass="11992">MQMQRKNLCPLAGFVECRQLDCALFTQLRGTHPQTGADIDEWGCSLAWLPVLLIENAQQVRQGAAATESLRNEMVRAAEASQAITLAALGADNAAGATAHPRTIALQEVPHA</sequence>
<dbReference type="HOGENOM" id="CLU_2141910_0_0_7"/>
<gene>
    <name evidence="1" type="ordered locus">Dvul_0656</name>
</gene>
<reference evidence="2" key="1">
    <citation type="journal article" date="2009" name="Environ. Microbiol.">
        <title>Contribution of mobile genetic elements to Desulfovibrio vulgaris genome plasticity.</title>
        <authorList>
            <person name="Walker C.B."/>
            <person name="Stolyar S."/>
            <person name="Chivian D."/>
            <person name="Pinel N."/>
            <person name="Gabster J.A."/>
            <person name="Dehal P.S."/>
            <person name="He Z."/>
            <person name="Yang Z.K."/>
            <person name="Yen H.C."/>
            <person name="Zhou J."/>
            <person name="Wall J.D."/>
            <person name="Hazen T.C."/>
            <person name="Arkin A.P."/>
            <person name="Stahl D.A."/>
        </authorList>
    </citation>
    <scope>NUCLEOTIDE SEQUENCE [LARGE SCALE GENOMIC DNA]</scope>
    <source>
        <strain evidence="2">DP4</strain>
    </source>
</reference>